<protein>
    <submittedName>
        <fullName evidence="1">DUF29 family protein</fullName>
    </submittedName>
</protein>
<comment type="caution">
    <text evidence="1">The sequence shown here is derived from an EMBL/GenBank/DDBJ whole genome shotgun (WGS) entry which is preliminary data.</text>
</comment>
<keyword evidence="2" id="KW-1185">Reference proteome</keyword>
<dbReference type="PANTHER" id="PTHR34235">
    <property type="entry name" value="SLR1203 PROTEIN-RELATED"/>
    <property type="match status" value="1"/>
</dbReference>
<dbReference type="EMBL" id="JACJTC010000036">
    <property type="protein sequence ID" value="MBD2615975.1"/>
    <property type="molecule type" value="Genomic_DNA"/>
</dbReference>
<reference evidence="1 2" key="1">
    <citation type="journal article" date="2020" name="ISME J.">
        <title>Comparative genomics reveals insights into cyanobacterial evolution and habitat adaptation.</title>
        <authorList>
            <person name="Chen M.Y."/>
            <person name="Teng W.K."/>
            <person name="Zhao L."/>
            <person name="Hu C.X."/>
            <person name="Zhou Y.K."/>
            <person name="Han B.P."/>
            <person name="Song L.R."/>
            <person name="Shu W.S."/>
        </authorList>
    </citation>
    <scope>NUCLEOTIDE SEQUENCE [LARGE SCALE GENOMIC DNA]</scope>
    <source>
        <strain evidence="1 2">FACHB-252</strain>
    </source>
</reference>
<dbReference type="Gene3D" id="1.20.1220.20">
    <property type="entry name" value="Uncharcterised protein PF01724"/>
    <property type="match status" value="1"/>
</dbReference>
<dbReference type="InterPro" id="IPR002636">
    <property type="entry name" value="DUF29"/>
</dbReference>
<dbReference type="Pfam" id="PF01724">
    <property type="entry name" value="DUF29"/>
    <property type="match status" value="1"/>
</dbReference>
<organism evidence="1 2">
    <name type="scientific">Nostoc punctiforme FACHB-252</name>
    <dbReference type="NCBI Taxonomy" id="1357509"/>
    <lineage>
        <taxon>Bacteria</taxon>
        <taxon>Bacillati</taxon>
        <taxon>Cyanobacteriota</taxon>
        <taxon>Cyanophyceae</taxon>
        <taxon>Nostocales</taxon>
        <taxon>Nostocaceae</taxon>
        <taxon>Nostoc</taxon>
    </lineage>
</organism>
<dbReference type="Proteomes" id="UP000606396">
    <property type="component" value="Unassembled WGS sequence"/>
</dbReference>
<name>A0ABR8HJE8_NOSPU</name>
<accession>A0ABR8HJE8</accession>
<dbReference type="RefSeq" id="WP_190952465.1">
    <property type="nucleotide sequence ID" value="NZ_JACJTC010000036.1"/>
</dbReference>
<evidence type="ECO:0000313" key="1">
    <source>
        <dbReference type="EMBL" id="MBD2615975.1"/>
    </source>
</evidence>
<gene>
    <name evidence="1" type="ORF">H6G94_32815</name>
</gene>
<dbReference type="PANTHER" id="PTHR34235:SF1">
    <property type="entry name" value="SLR0416 PROTEIN"/>
    <property type="match status" value="1"/>
</dbReference>
<sequence length="147" mass="16927">MEELLELRQLLEQGKIHEALMLVDELEEMSLSDKINKIDSDGVILLIHLIKQKTEKRSTRSWDVSIENTVREINKINKRRKSSGVYLNSAELMDILQKGYQVALKRAALEAFVRAAFRRKGRYEAEELATMVDGQETLAEALKLIQQ</sequence>
<proteinExistence type="predicted"/>
<evidence type="ECO:0000313" key="2">
    <source>
        <dbReference type="Proteomes" id="UP000606396"/>
    </source>
</evidence>